<evidence type="ECO:0000313" key="2">
    <source>
        <dbReference type="EMBL" id="KAI2654263.1"/>
    </source>
</evidence>
<dbReference type="InterPro" id="IPR010770">
    <property type="entry name" value="Ecd"/>
</dbReference>
<feature type="region of interest" description="Disordered" evidence="1">
    <location>
        <begin position="502"/>
        <end position="600"/>
    </location>
</feature>
<comment type="caution">
    <text evidence="2">The sequence shown here is derived from an EMBL/GenBank/DDBJ whole genome shotgun (WGS) entry which is preliminary data.</text>
</comment>
<reference evidence="2 3" key="1">
    <citation type="submission" date="2022-01" db="EMBL/GenBank/DDBJ databases">
        <title>A high-quality chromosome-level genome assembly of rohu carp, Labeo rohita.</title>
        <authorList>
            <person name="Arick M.A. II"/>
            <person name="Hsu C.-Y."/>
            <person name="Magbanua Z."/>
            <person name="Pechanova O."/>
            <person name="Grover C."/>
            <person name="Miller E."/>
            <person name="Thrash A."/>
            <person name="Ezzel L."/>
            <person name="Alam S."/>
            <person name="Benzie J."/>
            <person name="Hamilton M."/>
            <person name="Karsi A."/>
            <person name="Lawrence M.L."/>
            <person name="Peterson D.G."/>
        </authorList>
    </citation>
    <scope>NUCLEOTIDE SEQUENCE [LARGE SCALE GENOMIC DNA]</scope>
    <source>
        <strain evidence="3">BAU-BD-2019</strain>
        <tissue evidence="2">Blood</tissue>
    </source>
</reference>
<feature type="compositionally biased region" description="Basic and acidic residues" evidence="1">
    <location>
        <begin position="428"/>
        <end position="443"/>
    </location>
</feature>
<dbReference type="EMBL" id="JACTAM010000017">
    <property type="protein sequence ID" value="KAI2654263.1"/>
    <property type="molecule type" value="Genomic_DNA"/>
</dbReference>
<sequence length="646" mass="72049">MDVLKRPSISEDAVQYQLFLVHPDPSDAEGHKRFLQQILQNILAEIAPLLVQYIWQHQPFNLKYYPEKADVPAHLGGVTEFGDNVEDEWFIVYLLKHITRTFSDVAAVVFDNDGQFLLIEAAEHLPKWLDPDSSENRVFLFRGELHILPNRTCSGEVGWPRDSVPAVCQALEVLHSHTESCLAKQSIRSALAKRLDGYPDKIQQNLHHVHCYVPAGIAVVLSRRPDLIAPAVSAFYLRDPVDLQACRTFRTFPPDTRVMTSVKFTRCLYAQLQQQSFVPDRRSGFALPARSHPHYRAHELGMKLAHGFEILCSKSGQFSSEKEASVSSNPLWRGFLDSLKKNGYFKSELEGSVRYKDLMTLAEAFFRQSVTSIHSPNIHNPGQEVLKVLEDASYSLEELKNQEAHLPPEDSDAWLDISPQELERLLEERGGRGVSDGTRKTAQPEEEVQEEEAGYSLIAVTQGMKKFINAMSSHEGAEIPRSCLAEPFSFDPDAVTSALDRLLGSKDDELDSDDFEDDDDDDEEDDNDVDEDKAAQNGESQEQAGAEALDSLRKYMDEMDQELQSTNIGKSFTQNNRASNKADASKSSSAASSSELVEEEIQPLDVDLNLVTNLLESLASQAGLAGPASNLLQSLGIHIPPDADQS</sequence>
<dbReference type="PANTHER" id="PTHR13060">
    <property type="entry name" value="SGT1 PROTEIN HSGT1 SUPPRESSOR OF GCR2"/>
    <property type="match status" value="1"/>
</dbReference>
<keyword evidence="3" id="KW-1185">Reference proteome</keyword>
<protein>
    <recommendedName>
        <fullName evidence="4">Ecdysoneless-like protein</fullName>
    </recommendedName>
</protein>
<accession>A0ABQ8LUE3</accession>
<evidence type="ECO:0000313" key="3">
    <source>
        <dbReference type="Proteomes" id="UP000830375"/>
    </source>
</evidence>
<name>A0ABQ8LUE3_LABRO</name>
<feature type="region of interest" description="Disordered" evidence="1">
    <location>
        <begin position="428"/>
        <end position="454"/>
    </location>
</feature>
<dbReference type="Pfam" id="PF07093">
    <property type="entry name" value="SGT1"/>
    <property type="match status" value="1"/>
</dbReference>
<evidence type="ECO:0008006" key="4">
    <source>
        <dbReference type="Google" id="ProtNLM"/>
    </source>
</evidence>
<feature type="compositionally biased region" description="Polar residues" evidence="1">
    <location>
        <begin position="562"/>
        <end position="577"/>
    </location>
</feature>
<feature type="compositionally biased region" description="Acidic residues" evidence="1">
    <location>
        <begin position="444"/>
        <end position="453"/>
    </location>
</feature>
<dbReference type="Proteomes" id="UP000830375">
    <property type="component" value="Unassembled WGS sequence"/>
</dbReference>
<evidence type="ECO:0000256" key="1">
    <source>
        <dbReference type="SAM" id="MobiDB-lite"/>
    </source>
</evidence>
<gene>
    <name evidence="2" type="ORF">H4Q32_010935</name>
</gene>
<proteinExistence type="predicted"/>
<feature type="compositionally biased region" description="Low complexity" evidence="1">
    <location>
        <begin position="578"/>
        <end position="594"/>
    </location>
</feature>
<dbReference type="PANTHER" id="PTHR13060:SF0">
    <property type="entry name" value="PROTEIN ECDYSONELESS HOMOLOG"/>
    <property type="match status" value="1"/>
</dbReference>
<organism evidence="2 3">
    <name type="scientific">Labeo rohita</name>
    <name type="common">Indian major carp</name>
    <name type="synonym">Cyprinus rohita</name>
    <dbReference type="NCBI Taxonomy" id="84645"/>
    <lineage>
        <taxon>Eukaryota</taxon>
        <taxon>Metazoa</taxon>
        <taxon>Chordata</taxon>
        <taxon>Craniata</taxon>
        <taxon>Vertebrata</taxon>
        <taxon>Euteleostomi</taxon>
        <taxon>Actinopterygii</taxon>
        <taxon>Neopterygii</taxon>
        <taxon>Teleostei</taxon>
        <taxon>Ostariophysi</taxon>
        <taxon>Cypriniformes</taxon>
        <taxon>Cyprinidae</taxon>
        <taxon>Labeoninae</taxon>
        <taxon>Labeonini</taxon>
        <taxon>Labeo</taxon>
    </lineage>
</organism>
<feature type="compositionally biased region" description="Acidic residues" evidence="1">
    <location>
        <begin position="508"/>
        <end position="531"/>
    </location>
</feature>